<feature type="chain" id="PRO_5045363820" evidence="3">
    <location>
        <begin position="17"/>
        <end position="476"/>
    </location>
</feature>
<keyword evidence="2" id="KW-0813">Transport</keyword>
<dbReference type="InterPro" id="IPR058649">
    <property type="entry name" value="CzcB_C"/>
</dbReference>
<dbReference type="PANTHER" id="PTHR30097">
    <property type="entry name" value="CATION EFFLUX SYSTEM PROTEIN CUSB"/>
    <property type="match status" value="1"/>
</dbReference>
<evidence type="ECO:0000313" key="8">
    <source>
        <dbReference type="Proteomes" id="UP000730739"/>
    </source>
</evidence>
<feature type="domain" description="CusB-like beta-barrel" evidence="5">
    <location>
        <begin position="313"/>
        <end position="389"/>
    </location>
</feature>
<keyword evidence="3" id="KW-0732">Signal</keyword>
<dbReference type="InterPro" id="IPR058790">
    <property type="entry name" value="BSH_CusB"/>
</dbReference>
<dbReference type="InterPro" id="IPR006143">
    <property type="entry name" value="RND_pump_MFP"/>
</dbReference>
<feature type="domain" description="CzcB-like C-terminal circularly permuted SH3-like" evidence="6">
    <location>
        <begin position="396"/>
        <end position="456"/>
    </location>
</feature>
<reference evidence="7 8" key="1">
    <citation type="submission" date="2021-03" db="EMBL/GenBank/DDBJ databases">
        <title>Genomic Encyclopedia of Type Strains, Phase IV (KMG-IV): sequencing the most valuable type-strain genomes for metagenomic binning, comparative biology and taxonomic classification.</title>
        <authorList>
            <person name="Goeker M."/>
        </authorList>
    </citation>
    <scope>NUCLEOTIDE SEQUENCE [LARGE SCALE GENOMIC DNA]</scope>
    <source>
        <strain evidence="7 8">DSM 13372</strain>
    </source>
</reference>
<evidence type="ECO:0000259" key="6">
    <source>
        <dbReference type="Pfam" id="PF25975"/>
    </source>
</evidence>
<comment type="similarity">
    <text evidence="1">Belongs to the membrane fusion protein (MFP) (TC 8.A.1) family.</text>
</comment>
<dbReference type="SUPFAM" id="SSF111369">
    <property type="entry name" value="HlyD-like secretion proteins"/>
    <property type="match status" value="1"/>
</dbReference>
<proteinExistence type="inferred from homology"/>
<evidence type="ECO:0000313" key="7">
    <source>
        <dbReference type="EMBL" id="MBP2238825.1"/>
    </source>
</evidence>
<accession>A0ABS4R7F8</accession>
<comment type="caution">
    <text evidence="7">The sequence shown here is derived from an EMBL/GenBank/DDBJ whole genome shotgun (WGS) entry which is preliminary data.</text>
</comment>
<dbReference type="Gene3D" id="2.40.30.170">
    <property type="match status" value="1"/>
</dbReference>
<gene>
    <name evidence="7" type="ORF">J2Z31_005366</name>
</gene>
<dbReference type="NCBIfam" id="TIGR01730">
    <property type="entry name" value="RND_mfp"/>
    <property type="match status" value="1"/>
</dbReference>
<dbReference type="Gene3D" id="2.40.420.20">
    <property type="match status" value="1"/>
</dbReference>
<feature type="domain" description="CusB-like barrel-sandwich hybrid" evidence="4">
    <location>
        <begin position="191"/>
        <end position="309"/>
    </location>
</feature>
<feature type="signal peptide" evidence="3">
    <location>
        <begin position="1"/>
        <end position="16"/>
    </location>
</feature>
<keyword evidence="8" id="KW-1185">Reference proteome</keyword>
<evidence type="ECO:0000259" key="4">
    <source>
        <dbReference type="Pfam" id="PF25919"/>
    </source>
</evidence>
<evidence type="ECO:0000256" key="1">
    <source>
        <dbReference type="ARBA" id="ARBA00009477"/>
    </source>
</evidence>
<evidence type="ECO:0000256" key="2">
    <source>
        <dbReference type="ARBA" id="ARBA00022448"/>
    </source>
</evidence>
<protein>
    <submittedName>
        <fullName evidence="7">Cu(I)/Ag(I) efflux system membrane fusion protein</fullName>
    </submittedName>
</protein>
<dbReference type="PANTHER" id="PTHR30097:SF15">
    <property type="entry name" value="CATION EFFLUX SYSTEM PROTEIN CUSB"/>
    <property type="match status" value="1"/>
</dbReference>
<dbReference type="EMBL" id="JAGILA010000009">
    <property type="protein sequence ID" value="MBP2238825.1"/>
    <property type="molecule type" value="Genomic_DNA"/>
</dbReference>
<dbReference type="Pfam" id="PF25919">
    <property type="entry name" value="BSH_CusB"/>
    <property type="match status" value="1"/>
</dbReference>
<evidence type="ECO:0000259" key="5">
    <source>
        <dbReference type="Pfam" id="PF25954"/>
    </source>
</evidence>
<dbReference type="InterPro" id="IPR051909">
    <property type="entry name" value="MFP_Cation_Efflux"/>
</dbReference>
<dbReference type="InterPro" id="IPR058792">
    <property type="entry name" value="Beta-barrel_RND_2"/>
</dbReference>
<evidence type="ECO:0000256" key="3">
    <source>
        <dbReference type="SAM" id="SignalP"/>
    </source>
</evidence>
<organism evidence="7 8">
    <name type="scientific">Sinorhizobium kostiense</name>
    <dbReference type="NCBI Taxonomy" id="76747"/>
    <lineage>
        <taxon>Bacteria</taxon>
        <taxon>Pseudomonadati</taxon>
        <taxon>Pseudomonadota</taxon>
        <taxon>Alphaproteobacteria</taxon>
        <taxon>Hyphomicrobiales</taxon>
        <taxon>Rhizobiaceae</taxon>
        <taxon>Sinorhizobium/Ensifer group</taxon>
        <taxon>Sinorhizobium</taxon>
    </lineage>
</organism>
<dbReference type="RefSeq" id="WP_209606177.1">
    <property type="nucleotide sequence ID" value="NZ_JAGILA010000009.1"/>
</dbReference>
<name>A0ABS4R7F8_9HYPH</name>
<sequence>MKTFKFLLLFSSFAVAGGGGYVAGTRGLATNFNQLFSGQALGETMPPAAIPTGKVIYYRHPDGKPEYSAAPKETADGRAFVAVRQSEDVSFETVKKVAAESAGTAPKAGERKILYYRNPMGLPDTSKVPKKDSMGMDYIPVYEGDEVDSSVVKVSLGKLQRTGVKTATAEKAVVSRRVRVPGTVTFDERLVRIVSMRADSFIEDVADVTTGDRVKKGDDLFHFYSKEIAKAGAEYATELRGGGKPDLDAGGALQLRNLGVPEETIRGIARDRIVPRSIAYLSPSDGVVLERNATTGMMAEAGDVLFRIADTSRVWVIADVPEYDAMSIRKGATATVRVRNLPGKVFEGTVDLIYPELQAQTRTAKVRIELSNGEGLLLANMYADVEIASGEPNPVVAVPNSAVIDTGDRQVVFVDKGDGRFEPRDVTLGPRGDDRTEITKGVEPGEKIVVSANFLLDAESNLNAALNGLTTSEVQP</sequence>
<dbReference type="Pfam" id="PF25954">
    <property type="entry name" value="Beta-barrel_RND_2"/>
    <property type="match status" value="1"/>
</dbReference>
<dbReference type="Proteomes" id="UP000730739">
    <property type="component" value="Unassembled WGS sequence"/>
</dbReference>
<dbReference type="Pfam" id="PF25975">
    <property type="entry name" value="CzcB_C"/>
    <property type="match status" value="1"/>
</dbReference>